<evidence type="ECO:0000256" key="1">
    <source>
        <dbReference type="SAM" id="SignalP"/>
    </source>
</evidence>
<keyword evidence="4" id="KW-1185">Reference proteome</keyword>
<organism evidence="3 4">
    <name type="scientific">Aspergillus nanangensis</name>
    <dbReference type="NCBI Taxonomy" id="2582783"/>
    <lineage>
        <taxon>Eukaryota</taxon>
        <taxon>Fungi</taxon>
        <taxon>Dikarya</taxon>
        <taxon>Ascomycota</taxon>
        <taxon>Pezizomycotina</taxon>
        <taxon>Eurotiomycetes</taxon>
        <taxon>Eurotiomycetidae</taxon>
        <taxon>Eurotiales</taxon>
        <taxon>Aspergillaceae</taxon>
        <taxon>Aspergillus</taxon>
        <taxon>Aspergillus subgen. Circumdati</taxon>
    </lineage>
</organism>
<proteinExistence type="predicted"/>
<dbReference type="Proteomes" id="UP001194746">
    <property type="component" value="Unassembled WGS sequence"/>
</dbReference>
<dbReference type="InterPro" id="IPR018535">
    <property type="entry name" value="DUF1996"/>
</dbReference>
<comment type="caution">
    <text evidence="3">The sequence shown here is derived from an EMBL/GenBank/DDBJ whole genome shotgun (WGS) entry which is preliminary data.</text>
</comment>
<dbReference type="Pfam" id="PF09362">
    <property type="entry name" value="DUF1996"/>
    <property type="match status" value="1"/>
</dbReference>
<reference evidence="3" key="2">
    <citation type="submission" date="2020-02" db="EMBL/GenBank/DDBJ databases">
        <authorList>
            <person name="Gilchrist C.L.M."/>
            <person name="Chooi Y.-H."/>
        </authorList>
    </citation>
    <scope>NUCLEOTIDE SEQUENCE</scope>
    <source>
        <strain evidence="3">MST-FP2251</strain>
    </source>
</reference>
<dbReference type="AlphaFoldDB" id="A0AAD4GQE4"/>
<evidence type="ECO:0000313" key="3">
    <source>
        <dbReference type="EMBL" id="KAF9885417.1"/>
    </source>
</evidence>
<sequence>MQPAVALVTGLAALSSVADAFWRLPCRGTSGLARIDPLIDPGEPSSHAHIVHGSSGFSMSSDASALLAGDCTSCGVRQDKSAYWAPALYFIDEDGDAEMVDEVGGLLAYYLLYGEGVEAFPEGFRMIAGDPFIRSFDWPIPDPPKSEWTGAQASQKALAQKALGFNCLNYAETPEPSLGRHFLPNKTFLDEHCTDGVRFELMFPSCWNGKDTDAEDHKSHMAYPSLVMDGTCPEGYETRVVSLFFETIWNTYAFKDRNGYFALSNGDPTGFGYHGDFMHGWESGVLEQAVKQCTNPSGMVEDCPVFELQTEIEQLLCNFDMPDILKSEDLKKCKGGLPNDILVEWGPEYAFPIKYANGKQPTSAKGVPDSSASAEPIIDLGSLAGHVMVETSASSSSSSTSSTPTWTPTPVTSYVEGAVTQQVVYVEQEIVVLVDGQGNPLGTQTGGLETVSTSYSTTTEVVETVVTIPTAPPKKHHGHKRHGHGHVH</sequence>
<keyword evidence="1" id="KW-0732">Signal</keyword>
<reference evidence="3" key="1">
    <citation type="journal article" date="2019" name="Beilstein J. Org. Chem.">
        <title>Nanangenines: drimane sesquiterpenoids as the dominant metabolite cohort of a novel Australian fungus, Aspergillus nanangensis.</title>
        <authorList>
            <person name="Lacey H.J."/>
            <person name="Gilchrist C.L.M."/>
            <person name="Crombie A."/>
            <person name="Kalaitzis J.A."/>
            <person name="Vuong D."/>
            <person name="Rutledge P.J."/>
            <person name="Turner P."/>
            <person name="Pitt J.I."/>
            <person name="Lacey E."/>
            <person name="Chooi Y.H."/>
            <person name="Piggott A.M."/>
        </authorList>
    </citation>
    <scope>NUCLEOTIDE SEQUENCE</scope>
    <source>
        <strain evidence="3">MST-FP2251</strain>
    </source>
</reference>
<protein>
    <recommendedName>
        <fullName evidence="2">DUF1996 domain-containing protein</fullName>
    </recommendedName>
</protein>
<name>A0AAD4GQE4_ASPNN</name>
<accession>A0AAD4GQE4</accession>
<dbReference type="EMBL" id="VCAU01000096">
    <property type="protein sequence ID" value="KAF9885417.1"/>
    <property type="molecule type" value="Genomic_DNA"/>
</dbReference>
<feature type="domain" description="DUF1996" evidence="2">
    <location>
        <begin position="36"/>
        <end position="281"/>
    </location>
</feature>
<dbReference type="PANTHER" id="PTHR43662">
    <property type="match status" value="1"/>
</dbReference>
<feature type="signal peptide" evidence="1">
    <location>
        <begin position="1"/>
        <end position="20"/>
    </location>
</feature>
<evidence type="ECO:0000313" key="4">
    <source>
        <dbReference type="Proteomes" id="UP001194746"/>
    </source>
</evidence>
<evidence type="ECO:0000259" key="2">
    <source>
        <dbReference type="Pfam" id="PF09362"/>
    </source>
</evidence>
<feature type="chain" id="PRO_5042030632" description="DUF1996 domain-containing protein" evidence="1">
    <location>
        <begin position="21"/>
        <end position="488"/>
    </location>
</feature>
<dbReference type="PANTHER" id="PTHR43662:SF7">
    <property type="entry name" value="DUF1996 DOMAIN-CONTAINING PROTEIN"/>
    <property type="match status" value="1"/>
</dbReference>
<gene>
    <name evidence="3" type="ORF">FE257_012939</name>
</gene>